<proteinExistence type="predicted"/>
<dbReference type="AlphaFoldDB" id="S7TDM5"/>
<dbReference type="Proteomes" id="UP000014975">
    <property type="component" value="Unassembled WGS sequence"/>
</dbReference>
<keyword evidence="3" id="KW-1185">Reference proteome</keyword>
<organism evidence="2 3">
    <name type="scientific">Alkalidesulfovibrio alkalitolerans DSM 16529</name>
    <dbReference type="NCBI Taxonomy" id="1121439"/>
    <lineage>
        <taxon>Bacteria</taxon>
        <taxon>Pseudomonadati</taxon>
        <taxon>Thermodesulfobacteriota</taxon>
        <taxon>Desulfovibrionia</taxon>
        <taxon>Desulfovibrionales</taxon>
        <taxon>Desulfovibrionaceae</taxon>
        <taxon>Alkalidesulfovibrio</taxon>
    </lineage>
</organism>
<feature type="compositionally biased region" description="Polar residues" evidence="1">
    <location>
        <begin position="108"/>
        <end position="118"/>
    </location>
</feature>
<dbReference type="OrthoDB" id="5472137at2"/>
<dbReference type="STRING" id="1121439.dsat_2565"/>
<dbReference type="RefSeq" id="WP_020886450.1">
    <property type="nucleotide sequence ID" value="NZ_ATHI01000006.1"/>
</dbReference>
<evidence type="ECO:0000313" key="2">
    <source>
        <dbReference type="EMBL" id="EPR34746.1"/>
    </source>
</evidence>
<accession>S7TDM5</accession>
<comment type="caution">
    <text evidence="2">The sequence shown here is derived from an EMBL/GenBank/DDBJ whole genome shotgun (WGS) entry which is preliminary data.</text>
</comment>
<evidence type="ECO:0008006" key="4">
    <source>
        <dbReference type="Google" id="ProtNLM"/>
    </source>
</evidence>
<evidence type="ECO:0000313" key="3">
    <source>
        <dbReference type="Proteomes" id="UP000014975"/>
    </source>
</evidence>
<dbReference type="PATRIC" id="fig|1121439.3.peg.966"/>
<gene>
    <name evidence="2" type="ORF">dsat_2565</name>
</gene>
<sequence length="118" mass="13464">MSEKLRLLDQALALSEAELGYLNEGDFARAEESSAERGELIRRVLAMKNEPTTQDDLIEKLKELRNMQGRLTTEAKRLHAELKEDLVRTSKEAKRFGGYQQAAGMRQPKNSRFISKRG</sequence>
<name>S7TDM5_9BACT</name>
<protein>
    <recommendedName>
        <fullName evidence="4">FlgN family protein</fullName>
    </recommendedName>
</protein>
<dbReference type="eggNOG" id="ENOG5033DKN">
    <property type="taxonomic scope" value="Bacteria"/>
</dbReference>
<evidence type="ECO:0000256" key="1">
    <source>
        <dbReference type="SAM" id="MobiDB-lite"/>
    </source>
</evidence>
<dbReference type="EMBL" id="ATHI01000006">
    <property type="protein sequence ID" value="EPR34746.1"/>
    <property type="molecule type" value="Genomic_DNA"/>
</dbReference>
<feature type="region of interest" description="Disordered" evidence="1">
    <location>
        <begin position="97"/>
        <end position="118"/>
    </location>
</feature>
<reference evidence="2 3" key="1">
    <citation type="journal article" date="2013" name="Genome Announc.">
        <title>Draft genome sequences for three mercury-methylating, sulfate-reducing bacteria.</title>
        <authorList>
            <person name="Brown S.D."/>
            <person name="Hurt R.A.Jr."/>
            <person name="Gilmour C.C."/>
            <person name="Elias D.A."/>
        </authorList>
    </citation>
    <scope>NUCLEOTIDE SEQUENCE [LARGE SCALE GENOMIC DNA]</scope>
    <source>
        <strain evidence="2 3">DSM 16529</strain>
    </source>
</reference>